<dbReference type="GO" id="GO:0042802">
    <property type="term" value="F:identical protein binding"/>
    <property type="evidence" value="ECO:0007669"/>
    <property type="project" value="TreeGrafter"/>
</dbReference>
<dbReference type="EMBL" id="JAYKXP010000026">
    <property type="protein sequence ID" value="KAK7044265.1"/>
    <property type="molecule type" value="Genomic_DNA"/>
</dbReference>
<comment type="pathway">
    <text evidence="1 9">Pyrimidine metabolism; CTP biosynthesis via de novo pathway; CTP from UDP: step 2/2.</text>
</comment>
<organism evidence="13 14">
    <name type="scientific">Paramarasmius palmivorus</name>
    <dbReference type="NCBI Taxonomy" id="297713"/>
    <lineage>
        <taxon>Eukaryota</taxon>
        <taxon>Fungi</taxon>
        <taxon>Dikarya</taxon>
        <taxon>Basidiomycota</taxon>
        <taxon>Agaricomycotina</taxon>
        <taxon>Agaricomycetes</taxon>
        <taxon>Agaricomycetidae</taxon>
        <taxon>Agaricales</taxon>
        <taxon>Marasmiineae</taxon>
        <taxon>Marasmiaceae</taxon>
        <taxon>Paramarasmius</taxon>
    </lineage>
</organism>
<dbReference type="AlphaFoldDB" id="A0AAW0CXZ1"/>
<evidence type="ECO:0000256" key="7">
    <source>
        <dbReference type="ARBA" id="ARBA00022975"/>
    </source>
</evidence>
<dbReference type="InterPro" id="IPR004468">
    <property type="entry name" value="CTP_synthase"/>
</dbReference>
<evidence type="ECO:0000256" key="1">
    <source>
        <dbReference type="ARBA" id="ARBA00005171"/>
    </source>
</evidence>
<reference evidence="13 14" key="1">
    <citation type="submission" date="2024-01" db="EMBL/GenBank/DDBJ databases">
        <title>A draft genome for a cacao thread blight-causing isolate of Paramarasmius palmivorus.</title>
        <authorList>
            <person name="Baruah I.K."/>
            <person name="Bukari Y."/>
            <person name="Amoako-Attah I."/>
            <person name="Meinhardt L.W."/>
            <person name="Bailey B.A."/>
            <person name="Cohen S.P."/>
        </authorList>
    </citation>
    <scope>NUCLEOTIDE SEQUENCE [LARGE SCALE GENOMIC DNA]</scope>
    <source>
        <strain evidence="13 14">GH-12</strain>
    </source>
</reference>
<dbReference type="GO" id="GO:0044210">
    <property type="term" value="P:'de novo' CTP biosynthetic process"/>
    <property type="evidence" value="ECO:0007669"/>
    <property type="project" value="UniProtKB-UniRule"/>
</dbReference>
<dbReference type="Pfam" id="PF00117">
    <property type="entry name" value="GATase"/>
    <property type="match status" value="1"/>
</dbReference>
<keyword evidence="4 9" id="KW-0547">Nucleotide-binding</keyword>
<proteinExistence type="inferred from homology"/>
<comment type="catalytic activity">
    <reaction evidence="8 9">
        <text>UTP + L-glutamine + ATP + H2O = CTP + L-glutamate + ADP + phosphate + 2 H(+)</text>
        <dbReference type="Rhea" id="RHEA:26426"/>
        <dbReference type="ChEBI" id="CHEBI:15377"/>
        <dbReference type="ChEBI" id="CHEBI:15378"/>
        <dbReference type="ChEBI" id="CHEBI:29985"/>
        <dbReference type="ChEBI" id="CHEBI:30616"/>
        <dbReference type="ChEBI" id="CHEBI:37563"/>
        <dbReference type="ChEBI" id="CHEBI:43474"/>
        <dbReference type="ChEBI" id="CHEBI:46398"/>
        <dbReference type="ChEBI" id="CHEBI:58359"/>
        <dbReference type="ChEBI" id="CHEBI:456216"/>
        <dbReference type="EC" id="6.3.4.2"/>
    </reaction>
</comment>
<dbReference type="GO" id="GO:0003883">
    <property type="term" value="F:CTP synthase activity"/>
    <property type="evidence" value="ECO:0007669"/>
    <property type="project" value="UniProtKB-UniRule"/>
</dbReference>
<keyword evidence="3 9" id="KW-0436">Ligase</keyword>
<feature type="domain" description="CTP synthase N-terminal" evidence="12">
    <location>
        <begin position="3"/>
        <end position="273"/>
    </location>
</feature>
<comment type="function">
    <text evidence="9">Catalyzes the ATP-dependent amination of UTP to CTP with either L-glutamine or ammonia as the source of nitrogen.</text>
</comment>
<evidence type="ECO:0000256" key="2">
    <source>
        <dbReference type="ARBA" id="ARBA00007533"/>
    </source>
</evidence>
<keyword evidence="7 9" id="KW-0665">Pyrimidine biosynthesis</keyword>
<evidence type="ECO:0000259" key="11">
    <source>
        <dbReference type="Pfam" id="PF00117"/>
    </source>
</evidence>
<dbReference type="InterPro" id="IPR017926">
    <property type="entry name" value="GATASE"/>
</dbReference>
<keyword evidence="6 9" id="KW-0315">Glutamine amidotransferase</keyword>
<dbReference type="Proteomes" id="UP001383192">
    <property type="component" value="Unassembled WGS sequence"/>
</dbReference>
<dbReference type="InterPro" id="IPR033828">
    <property type="entry name" value="GATase1_CTP_Synthase"/>
</dbReference>
<dbReference type="Gene3D" id="3.40.50.300">
    <property type="entry name" value="P-loop containing nucleotide triphosphate hydrolases"/>
    <property type="match status" value="1"/>
</dbReference>
<dbReference type="GO" id="GO:0005737">
    <property type="term" value="C:cytoplasm"/>
    <property type="evidence" value="ECO:0007669"/>
    <property type="project" value="TreeGrafter"/>
</dbReference>
<feature type="domain" description="Glutamine amidotransferase" evidence="11">
    <location>
        <begin position="415"/>
        <end position="523"/>
    </location>
</feature>
<keyword evidence="5 9" id="KW-0067">ATP-binding</keyword>
<dbReference type="CDD" id="cd03113">
    <property type="entry name" value="CTPS_N"/>
    <property type="match status" value="1"/>
</dbReference>
<dbReference type="GO" id="GO:0097268">
    <property type="term" value="C:cytoophidium"/>
    <property type="evidence" value="ECO:0007669"/>
    <property type="project" value="TreeGrafter"/>
</dbReference>
<comment type="caution">
    <text evidence="13">The sequence shown here is derived from an EMBL/GenBank/DDBJ whole genome shotgun (WGS) entry which is preliminary data.</text>
</comment>
<keyword evidence="14" id="KW-1185">Reference proteome</keyword>
<evidence type="ECO:0000256" key="5">
    <source>
        <dbReference type="ARBA" id="ARBA00022840"/>
    </source>
</evidence>
<name>A0AAW0CXZ1_9AGAR</name>
<dbReference type="SUPFAM" id="SSF52317">
    <property type="entry name" value="Class I glutamine amidotransferase-like"/>
    <property type="match status" value="1"/>
</dbReference>
<evidence type="ECO:0000256" key="6">
    <source>
        <dbReference type="ARBA" id="ARBA00022962"/>
    </source>
</evidence>
<dbReference type="EC" id="6.3.4.2" evidence="9"/>
<dbReference type="Gene3D" id="3.40.50.880">
    <property type="match status" value="2"/>
</dbReference>
<feature type="region of interest" description="Disordered" evidence="10">
    <location>
        <begin position="571"/>
        <end position="590"/>
    </location>
</feature>
<dbReference type="GO" id="GO:0019856">
    <property type="term" value="P:pyrimidine nucleobase biosynthetic process"/>
    <property type="evidence" value="ECO:0007669"/>
    <property type="project" value="TreeGrafter"/>
</dbReference>
<evidence type="ECO:0000256" key="10">
    <source>
        <dbReference type="SAM" id="MobiDB-lite"/>
    </source>
</evidence>
<dbReference type="InterPro" id="IPR027417">
    <property type="entry name" value="P-loop_NTPase"/>
</dbReference>
<dbReference type="NCBIfam" id="TIGR00337">
    <property type="entry name" value="PyrG"/>
    <property type="match status" value="1"/>
</dbReference>
<evidence type="ECO:0000256" key="9">
    <source>
        <dbReference type="RuleBase" id="RU810713"/>
    </source>
</evidence>
<dbReference type="NCBIfam" id="NF003792">
    <property type="entry name" value="PRK05380.1"/>
    <property type="match status" value="1"/>
</dbReference>
<dbReference type="FunFam" id="3.40.50.300:FF:000207">
    <property type="entry name" value="CTP synthase"/>
    <property type="match status" value="1"/>
</dbReference>
<dbReference type="InterPro" id="IPR017456">
    <property type="entry name" value="CTP_synthase_N"/>
</dbReference>
<dbReference type="InterPro" id="IPR029062">
    <property type="entry name" value="Class_I_gatase-like"/>
</dbReference>
<evidence type="ECO:0000256" key="8">
    <source>
        <dbReference type="ARBA" id="ARBA00047781"/>
    </source>
</evidence>
<evidence type="ECO:0000313" key="13">
    <source>
        <dbReference type="EMBL" id="KAK7044265.1"/>
    </source>
</evidence>
<dbReference type="CDD" id="cd01746">
    <property type="entry name" value="GATase1_CTP_Synthase"/>
    <property type="match status" value="1"/>
</dbReference>
<sequence>MTKYILVSGGVVSGIGKGVIASSTGLLLKTTGLKVTAIKIDPYMNIDAGTMRPQEHGEVYVLNDGGEVDLDLGNYERYLNVTLSRDNNITTGKIYREVIEKERKGEYLGKTVQIIPHVTNAIQDWIERVSKIPVDETGEEPDVCIVELGGTIGDIESAPFVEAMRQFQFRVGHQNFALIHVSLVPDMHGEQKTKPTQTTVHSLRGLGLLPDIIACRLIVPQPLRPDTKNKISMFCHVSPEQVVGVHDVSSVYHVPLLLQSQGIIEYLTKRLDLASVSITKEMAERGASLSKRWRDLTSRIKDKLMLSARQERLFDTVNIVLVGKYTDLKDSYMSVIKALEHSAFKCQRKLILQWVESSDLESETQESSPARYHDAWRAVVGASGILVPVRNADATSTEFDPKTPSPAIIFMPEISKTHMGGTMRLGLRPTIFSPSTNASSSIARQLYGNPDRIWERHRHRYEVNPEWVSKFAGTGLDFVGKDERGERMQVLEVRDHPFYLGLQAHPEFCTRPLNPSPPFLGFVAAASGPSVLKDIIECQKNYIPPHPVESMVEESELRKDLVVEEHVLTGGSKKGETSVNGEVVANGAAH</sequence>
<evidence type="ECO:0000256" key="3">
    <source>
        <dbReference type="ARBA" id="ARBA00022598"/>
    </source>
</evidence>
<gene>
    <name evidence="13" type="primary">URA7</name>
    <name evidence="13" type="ORF">VNI00_007987</name>
</gene>
<dbReference type="PANTHER" id="PTHR11550:SF0">
    <property type="entry name" value="CTP SYNTHASE-RELATED"/>
    <property type="match status" value="1"/>
</dbReference>
<evidence type="ECO:0000313" key="14">
    <source>
        <dbReference type="Proteomes" id="UP001383192"/>
    </source>
</evidence>
<evidence type="ECO:0000259" key="12">
    <source>
        <dbReference type="Pfam" id="PF06418"/>
    </source>
</evidence>
<comment type="similarity">
    <text evidence="2 9">Belongs to the CTP synthase family.</text>
</comment>
<dbReference type="Pfam" id="PF06418">
    <property type="entry name" value="CTP_synth_N"/>
    <property type="match status" value="1"/>
</dbReference>
<accession>A0AAW0CXZ1</accession>
<protein>
    <recommendedName>
        <fullName evidence="9">CTP synthase</fullName>
        <ecNumber evidence="9">6.3.4.2</ecNumber>
    </recommendedName>
    <alternativeName>
        <fullName evidence="9">UTP--ammonia ligase</fullName>
    </alternativeName>
</protein>
<dbReference type="GO" id="GO:0005524">
    <property type="term" value="F:ATP binding"/>
    <property type="evidence" value="ECO:0007669"/>
    <property type="project" value="UniProtKB-KW"/>
</dbReference>
<dbReference type="SUPFAM" id="SSF52540">
    <property type="entry name" value="P-loop containing nucleoside triphosphate hydrolases"/>
    <property type="match status" value="1"/>
</dbReference>
<dbReference type="PANTHER" id="PTHR11550">
    <property type="entry name" value="CTP SYNTHASE"/>
    <property type="match status" value="1"/>
</dbReference>
<evidence type="ECO:0000256" key="4">
    <source>
        <dbReference type="ARBA" id="ARBA00022741"/>
    </source>
</evidence>